<dbReference type="eggNOG" id="COG0820">
    <property type="taxonomic scope" value="Bacteria"/>
</dbReference>
<evidence type="ECO:0000313" key="15">
    <source>
        <dbReference type="Proteomes" id="UP000004358"/>
    </source>
</evidence>
<dbReference type="PANTHER" id="PTHR30544">
    <property type="entry name" value="23S RRNA METHYLTRANSFERASE"/>
    <property type="match status" value="1"/>
</dbReference>
<dbReference type="GO" id="GO:0030488">
    <property type="term" value="P:tRNA methylation"/>
    <property type="evidence" value="ECO:0007669"/>
    <property type="project" value="TreeGrafter"/>
</dbReference>
<keyword evidence="8" id="KW-0949">S-adenosyl-L-methionine</keyword>
<dbReference type="EMBL" id="AANZ01000023">
    <property type="protein sequence ID" value="EAQ78203.1"/>
    <property type="molecule type" value="Genomic_DNA"/>
</dbReference>
<evidence type="ECO:0000256" key="1">
    <source>
        <dbReference type="ARBA" id="ARBA00001966"/>
    </source>
</evidence>
<dbReference type="SFLD" id="SFLDS00029">
    <property type="entry name" value="Radical_SAM"/>
    <property type="match status" value="1"/>
</dbReference>
<dbReference type="PANTHER" id="PTHR30544:SF5">
    <property type="entry name" value="RADICAL SAM CORE DOMAIN-CONTAINING PROTEIN"/>
    <property type="match status" value="1"/>
</dbReference>
<gene>
    <name evidence="14" type="ORF">DSM3645_15540</name>
</gene>
<dbReference type="Gene3D" id="3.20.20.70">
    <property type="entry name" value="Aldolase class I"/>
    <property type="match status" value="1"/>
</dbReference>
<dbReference type="InterPro" id="IPR040072">
    <property type="entry name" value="Methyltransferase_A"/>
</dbReference>
<dbReference type="SFLD" id="SFLDG01062">
    <property type="entry name" value="methyltransferase_(Class_A)"/>
    <property type="match status" value="1"/>
</dbReference>
<dbReference type="Proteomes" id="UP000004358">
    <property type="component" value="Unassembled WGS sequence"/>
</dbReference>
<evidence type="ECO:0000256" key="3">
    <source>
        <dbReference type="ARBA" id="ARBA00007544"/>
    </source>
</evidence>
<keyword evidence="7" id="KW-0808">Transferase</keyword>
<accession>A3ZZ73</accession>
<evidence type="ECO:0000256" key="7">
    <source>
        <dbReference type="ARBA" id="ARBA00022679"/>
    </source>
</evidence>
<comment type="similarity">
    <text evidence="3">Belongs to the radical SAM superfamily. RlmN family.</text>
</comment>
<dbReference type="STRING" id="314230.DSM3645_15540"/>
<evidence type="ECO:0000256" key="10">
    <source>
        <dbReference type="ARBA" id="ARBA00023004"/>
    </source>
</evidence>
<evidence type="ECO:0000256" key="6">
    <source>
        <dbReference type="ARBA" id="ARBA00022603"/>
    </source>
</evidence>
<keyword evidence="9" id="KW-0479">Metal-binding</keyword>
<keyword evidence="10" id="KW-0408">Iron</keyword>
<keyword evidence="5" id="KW-0963">Cytoplasm</keyword>
<dbReference type="PROSITE" id="PS51918">
    <property type="entry name" value="RADICAL_SAM"/>
    <property type="match status" value="1"/>
</dbReference>
<comment type="subcellular location">
    <subcellularLocation>
        <location evidence="2">Cytoplasm</location>
    </subcellularLocation>
</comment>
<evidence type="ECO:0000313" key="14">
    <source>
        <dbReference type="EMBL" id="EAQ78203.1"/>
    </source>
</evidence>
<comment type="caution">
    <text evidence="14">The sequence shown here is derived from an EMBL/GenBank/DDBJ whole genome shotgun (WGS) entry which is preliminary data.</text>
</comment>
<dbReference type="SUPFAM" id="SSF102114">
    <property type="entry name" value="Radical SAM enzymes"/>
    <property type="match status" value="1"/>
</dbReference>
<organism evidence="14 15">
    <name type="scientific">Blastopirellula marina DSM 3645</name>
    <dbReference type="NCBI Taxonomy" id="314230"/>
    <lineage>
        <taxon>Bacteria</taxon>
        <taxon>Pseudomonadati</taxon>
        <taxon>Planctomycetota</taxon>
        <taxon>Planctomycetia</taxon>
        <taxon>Pirellulales</taxon>
        <taxon>Pirellulaceae</taxon>
        <taxon>Blastopirellula</taxon>
    </lineage>
</organism>
<evidence type="ECO:0000256" key="5">
    <source>
        <dbReference type="ARBA" id="ARBA00022490"/>
    </source>
</evidence>
<evidence type="ECO:0000256" key="11">
    <source>
        <dbReference type="ARBA" id="ARBA00023014"/>
    </source>
</evidence>
<dbReference type="InterPro" id="IPR004383">
    <property type="entry name" value="rRNA_lsu_MTrfase_RlmN/Cfr"/>
</dbReference>
<comment type="cofactor">
    <cofactor evidence="1">
        <name>[4Fe-4S] cluster</name>
        <dbReference type="ChEBI" id="CHEBI:49883"/>
    </cofactor>
</comment>
<dbReference type="GO" id="GO:0051539">
    <property type="term" value="F:4 iron, 4 sulfur cluster binding"/>
    <property type="evidence" value="ECO:0007669"/>
    <property type="project" value="UniProtKB-KW"/>
</dbReference>
<dbReference type="Pfam" id="PF04055">
    <property type="entry name" value="Radical_SAM"/>
    <property type="match status" value="1"/>
</dbReference>
<evidence type="ECO:0000259" key="13">
    <source>
        <dbReference type="PROSITE" id="PS51918"/>
    </source>
</evidence>
<dbReference type="InterPro" id="IPR058240">
    <property type="entry name" value="rSAM_sf"/>
</dbReference>
<name>A3ZZ73_9BACT</name>
<dbReference type="GO" id="GO:0005737">
    <property type="term" value="C:cytoplasm"/>
    <property type="evidence" value="ECO:0007669"/>
    <property type="project" value="UniProtKB-SubCell"/>
</dbReference>
<dbReference type="PIRSF" id="PIRSF006004">
    <property type="entry name" value="CHP00048"/>
    <property type="match status" value="1"/>
</dbReference>
<dbReference type="SFLD" id="SFLDF00275">
    <property type="entry name" value="adenosine_C2_methyltransferase"/>
    <property type="match status" value="1"/>
</dbReference>
<keyword evidence="12" id="KW-1015">Disulfide bond</keyword>
<sequence>MPSESAAMPSSIHDAAAVEAMRKRLGLDPHRLRRLRTRLLKLQGSDEEALQELPAAARDAFAAEIRFHELTLDQRFDSQLDGASKLLFRTDDGLLLESVILRVATGRTALCVSSQVGCAANCDFCATGKMGIARSLSAPQILDQVVQANQLLKPEGRKVRNIVFMGMGEPFHNTAAVHETLEKLVSPHGFDQSPRRTLVSTVGLPSAMIAFARKFPKVNLALSLHSAIQSRRTEIIPLAAKFDLKELRAALDQVAAVQQQSIMIEYLMLRGINDGPEDRAALADYLRGLPVHINLIPYNRVDAAPHLEGTSKEDREAFGAALRGEGYTVTIRYSLGADVDAACGQLVRRENRRIAAAAAAQ</sequence>
<dbReference type="AlphaFoldDB" id="A3ZZ73"/>
<reference evidence="14 15" key="1">
    <citation type="submission" date="2006-02" db="EMBL/GenBank/DDBJ databases">
        <authorList>
            <person name="Amann R."/>
            <person name="Ferriera S."/>
            <person name="Johnson J."/>
            <person name="Kravitz S."/>
            <person name="Halpern A."/>
            <person name="Remington K."/>
            <person name="Beeson K."/>
            <person name="Tran B."/>
            <person name="Rogers Y.-H."/>
            <person name="Friedman R."/>
            <person name="Venter J.C."/>
        </authorList>
    </citation>
    <scope>NUCLEOTIDE SEQUENCE [LARGE SCALE GENOMIC DNA]</scope>
    <source>
        <strain evidence="14 15">DSM 3645</strain>
    </source>
</reference>
<protein>
    <recommendedName>
        <fullName evidence="13">Radical SAM core domain-containing protein</fullName>
    </recommendedName>
</protein>
<dbReference type="InterPro" id="IPR007197">
    <property type="entry name" value="rSAM"/>
</dbReference>
<evidence type="ECO:0000256" key="2">
    <source>
        <dbReference type="ARBA" id="ARBA00004496"/>
    </source>
</evidence>
<evidence type="ECO:0000256" key="8">
    <source>
        <dbReference type="ARBA" id="ARBA00022691"/>
    </source>
</evidence>
<keyword evidence="11" id="KW-0411">Iron-sulfur</keyword>
<dbReference type="GO" id="GO:0070475">
    <property type="term" value="P:rRNA base methylation"/>
    <property type="evidence" value="ECO:0007669"/>
    <property type="project" value="TreeGrafter"/>
</dbReference>
<dbReference type="HOGENOM" id="CLU_029101_2_0_0"/>
<evidence type="ECO:0000256" key="9">
    <source>
        <dbReference type="ARBA" id="ARBA00022723"/>
    </source>
</evidence>
<dbReference type="GO" id="GO:0046872">
    <property type="term" value="F:metal ion binding"/>
    <property type="evidence" value="ECO:0007669"/>
    <property type="project" value="UniProtKB-KW"/>
</dbReference>
<keyword evidence="4" id="KW-0004">4Fe-4S</keyword>
<proteinExistence type="inferred from homology"/>
<feature type="domain" description="Radical SAM core" evidence="13">
    <location>
        <begin position="104"/>
        <end position="338"/>
    </location>
</feature>
<dbReference type="GO" id="GO:0008173">
    <property type="term" value="F:RNA methyltransferase activity"/>
    <property type="evidence" value="ECO:0007669"/>
    <property type="project" value="InterPro"/>
</dbReference>
<evidence type="ECO:0000256" key="4">
    <source>
        <dbReference type="ARBA" id="ARBA00022485"/>
    </source>
</evidence>
<dbReference type="InterPro" id="IPR013785">
    <property type="entry name" value="Aldolase_TIM"/>
</dbReference>
<evidence type="ECO:0000256" key="12">
    <source>
        <dbReference type="ARBA" id="ARBA00023157"/>
    </source>
</evidence>
<keyword evidence="6" id="KW-0489">Methyltransferase</keyword>